<proteinExistence type="predicted"/>
<keyword evidence="3" id="KW-1185">Reference proteome</keyword>
<dbReference type="Gene3D" id="1.10.510.10">
    <property type="entry name" value="Transferase(Phosphotransferase) domain 1"/>
    <property type="match status" value="1"/>
</dbReference>
<name>A0A1X6P5V3_PORUM</name>
<dbReference type="Proteomes" id="UP000218209">
    <property type="component" value="Unassembled WGS sequence"/>
</dbReference>
<gene>
    <name evidence="2" type="ORF">BU14_0206s0007</name>
</gene>
<evidence type="ECO:0000313" key="3">
    <source>
        <dbReference type="Proteomes" id="UP000218209"/>
    </source>
</evidence>
<sequence length="327" mass="37049">METRFVTLWEQLLIAAHSRLPPLPTLHTVVITARFELDEETRECRCTELYYILISHHPRGETHYLQRSKGKVDPWQHDVLEILTTLREGSVGGRQPGAVDGRPLLLPPAEVFSAFRSDFTEFDWEHLTPKLYAKRPKLLHSADPIERKKRKSFADLEVLLYETVLRHNEHPNIVKYHGCVVANGRVTALKLYRHSKTLYQRCSDTAKPLDVDSIISHVRTALQHLHTNMYVRDDVGNKSQVSYCHTDVNAHNIMVTEDGDREVAVLIAFDSCAQAGQPLGKSMRLDPVGKTSHAGIDWRGLEEVETELRKVFPCAGRTPSGPGVQAI</sequence>
<reference evidence="2 3" key="1">
    <citation type="submission" date="2017-03" db="EMBL/GenBank/DDBJ databases">
        <title>WGS assembly of Porphyra umbilicalis.</title>
        <authorList>
            <person name="Brawley S.H."/>
            <person name="Blouin N.A."/>
            <person name="Ficko-Blean E."/>
            <person name="Wheeler G.L."/>
            <person name="Lohr M."/>
            <person name="Goodson H.V."/>
            <person name="Jenkins J.W."/>
            <person name="Blaby-Haas C.E."/>
            <person name="Helliwell K.E."/>
            <person name="Chan C."/>
            <person name="Marriage T."/>
            <person name="Bhattacharya D."/>
            <person name="Klein A.S."/>
            <person name="Badis Y."/>
            <person name="Brodie J."/>
            <person name="Cao Y."/>
            <person name="Collen J."/>
            <person name="Dittami S.M."/>
            <person name="Gachon C.M."/>
            <person name="Green B.R."/>
            <person name="Karpowicz S."/>
            <person name="Kim J.W."/>
            <person name="Kudahl U."/>
            <person name="Lin S."/>
            <person name="Michel G."/>
            <person name="Mittag M."/>
            <person name="Olson B.J."/>
            <person name="Pangilinan J."/>
            <person name="Peng Y."/>
            <person name="Qiu H."/>
            <person name="Shu S."/>
            <person name="Singer J.T."/>
            <person name="Smith A.G."/>
            <person name="Sprecher B.N."/>
            <person name="Wagner V."/>
            <person name="Wang W."/>
            <person name="Wang Z.-Y."/>
            <person name="Yan J."/>
            <person name="Yarish C."/>
            <person name="Zoeuner-Riek S."/>
            <person name="Zhuang Y."/>
            <person name="Zou Y."/>
            <person name="Lindquist E.A."/>
            <person name="Grimwood J."/>
            <person name="Barry K."/>
            <person name="Rokhsar D.S."/>
            <person name="Schmutz J."/>
            <person name="Stiller J.W."/>
            <person name="Grossman A.R."/>
            <person name="Prochnik S.E."/>
        </authorList>
    </citation>
    <scope>NUCLEOTIDE SEQUENCE [LARGE SCALE GENOMIC DNA]</scope>
    <source>
        <strain evidence="2">4086291</strain>
    </source>
</reference>
<accession>A0A1X6P5V3</accession>
<evidence type="ECO:0000313" key="2">
    <source>
        <dbReference type="EMBL" id="OSX76125.1"/>
    </source>
</evidence>
<dbReference type="AlphaFoldDB" id="A0A1X6P5V3"/>
<protein>
    <recommendedName>
        <fullName evidence="1">Protein kinase domain-containing protein</fullName>
    </recommendedName>
</protein>
<feature type="domain" description="Protein kinase" evidence="1">
    <location>
        <begin position="80"/>
        <end position="327"/>
    </location>
</feature>
<dbReference type="GO" id="GO:0005524">
    <property type="term" value="F:ATP binding"/>
    <property type="evidence" value="ECO:0007669"/>
    <property type="project" value="InterPro"/>
</dbReference>
<dbReference type="InterPro" id="IPR000719">
    <property type="entry name" value="Prot_kinase_dom"/>
</dbReference>
<dbReference type="SUPFAM" id="SSF56112">
    <property type="entry name" value="Protein kinase-like (PK-like)"/>
    <property type="match status" value="1"/>
</dbReference>
<dbReference type="PROSITE" id="PS50011">
    <property type="entry name" value="PROTEIN_KINASE_DOM"/>
    <property type="match status" value="1"/>
</dbReference>
<evidence type="ECO:0000259" key="1">
    <source>
        <dbReference type="PROSITE" id="PS50011"/>
    </source>
</evidence>
<dbReference type="EMBL" id="KV918879">
    <property type="protein sequence ID" value="OSX76125.1"/>
    <property type="molecule type" value="Genomic_DNA"/>
</dbReference>
<dbReference type="InterPro" id="IPR011009">
    <property type="entry name" value="Kinase-like_dom_sf"/>
</dbReference>
<dbReference type="OrthoDB" id="4062651at2759"/>
<organism evidence="2 3">
    <name type="scientific">Porphyra umbilicalis</name>
    <name type="common">Purple laver</name>
    <name type="synonym">Red alga</name>
    <dbReference type="NCBI Taxonomy" id="2786"/>
    <lineage>
        <taxon>Eukaryota</taxon>
        <taxon>Rhodophyta</taxon>
        <taxon>Bangiophyceae</taxon>
        <taxon>Bangiales</taxon>
        <taxon>Bangiaceae</taxon>
        <taxon>Porphyra</taxon>
    </lineage>
</organism>
<dbReference type="GO" id="GO:0004672">
    <property type="term" value="F:protein kinase activity"/>
    <property type="evidence" value="ECO:0007669"/>
    <property type="project" value="InterPro"/>
</dbReference>